<keyword evidence="4" id="KW-1185">Reference proteome</keyword>
<feature type="region of interest" description="Disordered" evidence="1">
    <location>
        <begin position="252"/>
        <end position="287"/>
    </location>
</feature>
<evidence type="ECO:0000313" key="3">
    <source>
        <dbReference type="EMBL" id="NYD47650.1"/>
    </source>
</evidence>
<evidence type="ECO:0000313" key="4">
    <source>
        <dbReference type="Proteomes" id="UP000529783"/>
    </source>
</evidence>
<comment type="caution">
    <text evidence="3">The sequence shown here is derived from an EMBL/GenBank/DDBJ whole genome shotgun (WGS) entry which is preliminary data.</text>
</comment>
<organism evidence="3 4">
    <name type="scientific">Actinomadura luteofluorescens</name>
    <dbReference type="NCBI Taxonomy" id="46163"/>
    <lineage>
        <taxon>Bacteria</taxon>
        <taxon>Bacillati</taxon>
        <taxon>Actinomycetota</taxon>
        <taxon>Actinomycetes</taxon>
        <taxon>Streptosporangiales</taxon>
        <taxon>Thermomonosporaceae</taxon>
        <taxon>Actinomadura</taxon>
    </lineage>
</organism>
<accession>A0A7Y9JG49</accession>
<sequence length="383" mass="39679">MHTEPIQRGAKRPQGRPRHALPSVLVRLVAIAGFVFAGWLTLSALTHSAFAAERNAHPAAGPNAVRNDGDLLGQTPRVANLDAAAELNHLTTTHNRRSTPKAHRNGQADHQRSQTHHKVGKAHHNGQGRNDGQGRQDGQVRNDGQGRNDGPVRQDGGQVRQSGRLESSVGDALGAGAVPGAVSGVREIGDQPVRYLRARQQDVLDGKDRAVRQVRDVADEAGVPGVGVPDLLQGRPVIGGLVHRVTEQQSLLNDGATPGVPQGPTAQRGVDRVRDEAAPVASPRARSAAMPFTAVAVGAPAHENVTPCPGCGDDRAPSPGPALPSGQDGPRGGGSAGGHPFAPIADLLNRQYPAAPSGADPGTFRRTALRDVAAPGGPSVVPD</sequence>
<protein>
    <submittedName>
        <fullName evidence="3">Uncharacterized protein</fullName>
    </submittedName>
</protein>
<keyword evidence="2" id="KW-0472">Membrane</keyword>
<feature type="compositionally biased region" description="Low complexity" evidence="1">
    <location>
        <begin position="278"/>
        <end position="287"/>
    </location>
</feature>
<feature type="compositionally biased region" description="Basic and acidic residues" evidence="1">
    <location>
        <begin position="132"/>
        <end position="152"/>
    </location>
</feature>
<keyword evidence="2" id="KW-1133">Transmembrane helix</keyword>
<dbReference type="RefSeq" id="WP_179844699.1">
    <property type="nucleotide sequence ID" value="NZ_JACCBA010000001.1"/>
</dbReference>
<evidence type="ECO:0000256" key="2">
    <source>
        <dbReference type="SAM" id="Phobius"/>
    </source>
</evidence>
<dbReference type="Proteomes" id="UP000529783">
    <property type="component" value="Unassembled WGS sequence"/>
</dbReference>
<dbReference type="AlphaFoldDB" id="A0A7Y9JG49"/>
<feature type="compositionally biased region" description="Basic residues" evidence="1">
    <location>
        <begin position="113"/>
        <end position="126"/>
    </location>
</feature>
<feature type="transmembrane region" description="Helical" evidence="2">
    <location>
        <begin position="20"/>
        <end position="42"/>
    </location>
</feature>
<gene>
    <name evidence="3" type="ORF">BJY14_003633</name>
</gene>
<feature type="compositionally biased region" description="Low complexity" evidence="1">
    <location>
        <begin position="169"/>
        <end position="178"/>
    </location>
</feature>
<reference evidence="3 4" key="1">
    <citation type="submission" date="2020-07" db="EMBL/GenBank/DDBJ databases">
        <title>Sequencing the genomes of 1000 actinobacteria strains.</title>
        <authorList>
            <person name="Klenk H.-P."/>
        </authorList>
    </citation>
    <scope>NUCLEOTIDE SEQUENCE [LARGE SCALE GENOMIC DNA]</scope>
    <source>
        <strain evidence="3 4">DSM 40398</strain>
    </source>
</reference>
<dbReference type="EMBL" id="JACCBA010000001">
    <property type="protein sequence ID" value="NYD47650.1"/>
    <property type="molecule type" value="Genomic_DNA"/>
</dbReference>
<evidence type="ECO:0000256" key="1">
    <source>
        <dbReference type="SAM" id="MobiDB-lite"/>
    </source>
</evidence>
<keyword evidence="2" id="KW-0812">Transmembrane</keyword>
<feature type="region of interest" description="Disordered" evidence="1">
    <location>
        <begin position="90"/>
        <end position="178"/>
    </location>
</feature>
<feature type="region of interest" description="Disordered" evidence="1">
    <location>
        <begin position="306"/>
        <end position="364"/>
    </location>
</feature>
<feature type="compositionally biased region" description="Basic residues" evidence="1">
    <location>
        <begin position="94"/>
        <end position="104"/>
    </location>
</feature>
<name>A0A7Y9JG49_9ACTN</name>
<proteinExistence type="predicted"/>